<dbReference type="AlphaFoldDB" id="A0A2M7S8L6"/>
<dbReference type="InterPro" id="IPR038690">
    <property type="entry name" value="NusG_2_sf"/>
</dbReference>
<dbReference type="CDD" id="cd09846">
    <property type="entry name" value="DUF1312"/>
    <property type="match status" value="1"/>
</dbReference>
<name>A0A2M7S8L6_9BACT</name>
<dbReference type="Gene3D" id="2.60.320.10">
    <property type="entry name" value="N-utilization substance G protein NusG, insert domain"/>
    <property type="match status" value="1"/>
</dbReference>
<evidence type="ECO:0000313" key="2">
    <source>
        <dbReference type="Proteomes" id="UP000229307"/>
    </source>
</evidence>
<protein>
    <submittedName>
        <fullName evidence="1">Uncharacterized protein</fullName>
    </submittedName>
</protein>
<dbReference type="Pfam" id="PF07009">
    <property type="entry name" value="NusG_II"/>
    <property type="match status" value="1"/>
</dbReference>
<comment type="caution">
    <text evidence="1">The sequence shown here is derived from an EMBL/GenBank/DDBJ whole genome shotgun (WGS) entry which is preliminary data.</text>
</comment>
<gene>
    <name evidence="1" type="ORF">COY52_08645</name>
</gene>
<sequence>MRNVKSRLRLTGWDKIVISSISFFSVASLFTLSSHMGMAERAIVSQNGARIAEISLKEDGVKDLPVTTGKMKYEVRQGRVRILESDCPRKMCMHQNWIGGTGQVIVCLPNKVIMEIEGGTNTRYDILSH</sequence>
<dbReference type="Proteomes" id="UP000229307">
    <property type="component" value="Unassembled WGS sequence"/>
</dbReference>
<proteinExistence type="predicted"/>
<accession>A0A2M7S8L6</accession>
<evidence type="ECO:0000313" key="1">
    <source>
        <dbReference type="EMBL" id="PIZ15885.1"/>
    </source>
</evidence>
<dbReference type="EMBL" id="PFMR01000228">
    <property type="protein sequence ID" value="PIZ15885.1"/>
    <property type="molecule type" value="Genomic_DNA"/>
</dbReference>
<organism evidence="1 2">
    <name type="scientific">Candidatus Desantisbacteria bacterium CG_4_10_14_0_8_um_filter_48_22</name>
    <dbReference type="NCBI Taxonomy" id="1974543"/>
    <lineage>
        <taxon>Bacteria</taxon>
        <taxon>Candidatus Desantisiibacteriota</taxon>
    </lineage>
</organism>
<reference evidence="2" key="1">
    <citation type="submission" date="2017-09" db="EMBL/GenBank/DDBJ databases">
        <title>Depth-based differentiation of microbial function through sediment-hosted aquifers and enrichment of novel symbionts in the deep terrestrial subsurface.</title>
        <authorList>
            <person name="Probst A.J."/>
            <person name="Ladd B."/>
            <person name="Jarett J.K."/>
            <person name="Geller-Mcgrath D.E."/>
            <person name="Sieber C.M.K."/>
            <person name="Emerson J.B."/>
            <person name="Anantharaman K."/>
            <person name="Thomas B.C."/>
            <person name="Malmstrom R."/>
            <person name="Stieglmeier M."/>
            <person name="Klingl A."/>
            <person name="Woyke T."/>
            <person name="Ryan C.M."/>
            <person name="Banfield J.F."/>
        </authorList>
    </citation>
    <scope>NUCLEOTIDE SEQUENCE [LARGE SCALE GENOMIC DNA]</scope>
</reference>